<name>A0AAF0D2L0_ODILC</name>
<evidence type="ECO:0000256" key="9">
    <source>
        <dbReference type="ARBA" id="ARBA00048684"/>
    </source>
</evidence>
<evidence type="ECO:0000313" key="12">
    <source>
        <dbReference type="Proteomes" id="UP000186851"/>
    </source>
</evidence>
<reference evidence="11" key="2">
    <citation type="journal article" date="2022" name="Nat. Microbiol.">
        <title>A closed Candidatus Odinarchaeum chromosome exposes Asgard archaeal viruses.</title>
        <authorList>
            <person name="Tamarit D."/>
            <person name="Caceres E.F."/>
            <person name="Krupovic M."/>
            <person name="Nijland R."/>
            <person name="Eme L."/>
            <person name="Robinson N.P."/>
            <person name="Ettema T.J.G."/>
        </authorList>
    </citation>
    <scope>NUCLEOTIDE SEQUENCE</scope>
    <source>
        <strain evidence="11">LCB_4</strain>
    </source>
</reference>
<evidence type="ECO:0000256" key="3">
    <source>
        <dbReference type="ARBA" id="ARBA00012765"/>
    </source>
</evidence>
<accession>A0AAF0D2L0</accession>
<evidence type="ECO:0000256" key="8">
    <source>
        <dbReference type="ARBA" id="ARBA00030468"/>
    </source>
</evidence>
<dbReference type="Pfam" id="PF02289">
    <property type="entry name" value="MCH"/>
    <property type="match status" value="1"/>
</dbReference>
<protein>
    <recommendedName>
        <fullName evidence="4 10">Methenyltetrahydromethanopterin cyclohydrolase</fullName>
        <ecNumber evidence="3 10">3.5.4.27</ecNumber>
    </recommendedName>
    <alternativeName>
        <fullName evidence="8 10">Methenyl-H4MPT cyclohydrolase</fullName>
    </alternativeName>
</protein>
<proteinExistence type="inferred from homology"/>
<evidence type="ECO:0000256" key="2">
    <source>
        <dbReference type="ARBA" id="ARBA00006902"/>
    </source>
</evidence>
<dbReference type="Proteomes" id="UP000186851">
    <property type="component" value="Chromosome"/>
</dbReference>
<dbReference type="GO" id="GO:0006730">
    <property type="term" value="P:one-carbon metabolic process"/>
    <property type="evidence" value="ECO:0007669"/>
    <property type="project" value="UniProtKB-UniRule"/>
</dbReference>
<dbReference type="AlphaFoldDB" id="A0AAF0D2L0"/>
<reference evidence="11" key="1">
    <citation type="journal article" date="2017" name="Nature">
        <title>Asgard archaea illuminate the origin of eukaryotic cellular complexity.</title>
        <authorList>
            <person name="Zaremba-Niedzwiedzka K."/>
            <person name="Caceres E.F."/>
            <person name="Saw J.H."/>
            <person name="Backstrom D."/>
            <person name="Juzokaite L."/>
            <person name="Vancaester E."/>
            <person name="Seitz K.W."/>
            <person name="Anantharaman K."/>
            <person name="Starnawski P."/>
            <person name="Kjeldsen K.U."/>
            <person name="Scott M.B."/>
            <person name="Nunoura T."/>
            <person name="Banfield J.F."/>
            <person name="Schramm A."/>
            <person name="Baker B.J."/>
            <person name="Spang A."/>
            <person name="Ettema T.J.G."/>
        </authorList>
    </citation>
    <scope>NUCLEOTIDE SEQUENCE</scope>
    <source>
        <strain evidence="11">LCB_4</strain>
    </source>
</reference>
<evidence type="ECO:0000313" key="11">
    <source>
        <dbReference type="EMBL" id="WEU40552.1"/>
    </source>
</evidence>
<dbReference type="Gene3D" id="3.10.340.11">
    <property type="entry name" value="Methenyltetrahydromethanopterin Cyclohydrolase, Chain A, domain 1"/>
    <property type="match status" value="1"/>
</dbReference>
<comment type="function">
    <text evidence="10">Catalyzes the hydrolysis of methenyl-H(4)MPT(+) to 5-formyl-H(4)MPT.</text>
</comment>
<dbReference type="InterPro" id="IPR003209">
    <property type="entry name" value="METHMP_CycHdrlase"/>
</dbReference>
<evidence type="ECO:0000256" key="10">
    <source>
        <dbReference type="HAMAP-Rule" id="MF_00486"/>
    </source>
</evidence>
<evidence type="ECO:0000256" key="6">
    <source>
        <dbReference type="ARBA" id="ARBA00022563"/>
    </source>
</evidence>
<dbReference type="KEGG" id="oyw:OdinLCB4_001075"/>
<gene>
    <name evidence="10 11" type="primary">mch</name>
    <name evidence="11" type="ORF">OdinLCB4_001075</name>
</gene>
<keyword evidence="5 10" id="KW-0963">Cytoplasm</keyword>
<evidence type="ECO:0000256" key="5">
    <source>
        <dbReference type="ARBA" id="ARBA00022490"/>
    </source>
</evidence>
<keyword evidence="7 10" id="KW-0378">Hydrolase</keyword>
<dbReference type="GO" id="GO:0018759">
    <property type="term" value="F:methenyltetrahydromethanopterin cyclohydrolase activity"/>
    <property type="evidence" value="ECO:0007669"/>
    <property type="project" value="UniProtKB-UniRule"/>
</dbReference>
<organism evidence="11 12">
    <name type="scientific">Odinarchaeota yellowstonii (strain LCB_4)</name>
    <dbReference type="NCBI Taxonomy" id="1841599"/>
    <lineage>
        <taxon>Archaea</taxon>
        <taxon>Promethearchaeati</taxon>
        <taxon>Candidatus Odinarchaeota</taxon>
        <taxon>Candidatus Odinarchaeia</taxon>
        <taxon>Candidatus Odinarchaeales</taxon>
        <taxon>Candidatus Odinarchaeaceae</taxon>
        <taxon>Candidatus Odinarchaeum</taxon>
    </lineage>
</organism>
<comment type="similarity">
    <text evidence="2 10">Belongs to the MCH family.</text>
</comment>
<sequence>MRFLTAGGFLNSVNAKAFELVARMLAGKERLNISVQNIAGSTVIDCGVHSEGSLEAGLLVSKICMGGFAEVCFFNNTAFENQLFIKVSSSNPVLACLGSQYAGWRIKMNDFHAMASGPARALSRVEKELYERIQYEDKYHKAVIFLETDKIPPVNVVEYISGKCGINARNLYIIVARTSSLVGSVQISARVLETALHRLLYLDFPLNKIIEGEGVCPVPPVAASDKFAMGVTNDAIIFMGEVHFLVERLDDKLIEEVIEKTVSCSSKVYGKPFIEILEAVGFDFYKISPELFSPAKISIANRESGRVFEAGDLNWEAYKKSVSKYSS</sequence>
<dbReference type="GO" id="GO:0005737">
    <property type="term" value="C:cytoplasm"/>
    <property type="evidence" value="ECO:0007669"/>
    <property type="project" value="UniProtKB-SubCell"/>
</dbReference>
<dbReference type="Gene3D" id="3.30.1030.10">
    <property type="entry name" value="Methenyltetrahydromethanopterin Cyclohydrolase, Chain A, domain 2"/>
    <property type="match status" value="1"/>
</dbReference>
<evidence type="ECO:0000256" key="4">
    <source>
        <dbReference type="ARBA" id="ARBA00020597"/>
    </source>
</evidence>
<evidence type="ECO:0000256" key="7">
    <source>
        <dbReference type="ARBA" id="ARBA00022801"/>
    </source>
</evidence>
<keyword evidence="6 10" id="KW-0554">One-carbon metabolism</keyword>
<evidence type="ECO:0000256" key="1">
    <source>
        <dbReference type="ARBA" id="ARBA00004496"/>
    </source>
</evidence>
<dbReference type="NCBIfam" id="TIGR03120">
    <property type="entry name" value="one_C_mch"/>
    <property type="match status" value="1"/>
</dbReference>
<dbReference type="HAMAP" id="MF_00486">
    <property type="entry name" value="McH"/>
    <property type="match status" value="1"/>
</dbReference>
<comment type="subcellular location">
    <subcellularLocation>
        <location evidence="1 10">Cytoplasm</location>
    </subcellularLocation>
</comment>
<dbReference type="EMBL" id="CP091871">
    <property type="protein sequence ID" value="WEU40552.1"/>
    <property type="molecule type" value="Genomic_DNA"/>
</dbReference>
<comment type="catalytic activity">
    <reaction evidence="9 10">
        <text>5,10-methenyl-5,6,7,8-tetrahydromethanopterin + H2O = N(5)-formyl-5,6,7,8-tetrahydromethanopterin + H(+)</text>
        <dbReference type="Rhea" id="RHEA:19053"/>
        <dbReference type="ChEBI" id="CHEBI:15377"/>
        <dbReference type="ChEBI" id="CHEBI:15378"/>
        <dbReference type="ChEBI" id="CHEBI:58018"/>
        <dbReference type="ChEBI" id="CHEBI:58337"/>
        <dbReference type="EC" id="3.5.4.27"/>
    </reaction>
</comment>
<dbReference type="EC" id="3.5.4.27" evidence="3 10"/>
<dbReference type="SUPFAM" id="SSF56199">
    <property type="entry name" value="Methenyltetrahydromethanopterin cyclohydrolase"/>
    <property type="match status" value="1"/>
</dbReference>